<evidence type="ECO:0000256" key="1">
    <source>
        <dbReference type="SAM" id="MobiDB-lite"/>
    </source>
</evidence>
<name>A0ABQ9XWW2_9EUKA</name>
<dbReference type="Proteomes" id="UP001281761">
    <property type="component" value="Unassembled WGS sequence"/>
</dbReference>
<gene>
    <name evidence="2" type="ORF">BLNAU_9114</name>
</gene>
<dbReference type="EMBL" id="JARBJD010000061">
    <property type="protein sequence ID" value="KAK2955954.1"/>
    <property type="molecule type" value="Genomic_DNA"/>
</dbReference>
<organism evidence="2 3">
    <name type="scientific">Blattamonas nauphoetae</name>
    <dbReference type="NCBI Taxonomy" id="2049346"/>
    <lineage>
        <taxon>Eukaryota</taxon>
        <taxon>Metamonada</taxon>
        <taxon>Preaxostyla</taxon>
        <taxon>Oxymonadida</taxon>
        <taxon>Blattamonas</taxon>
    </lineage>
</organism>
<evidence type="ECO:0000313" key="3">
    <source>
        <dbReference type="Proteomes" id="UP001281761"/>
    </source>
</evidence>
<protein>
    <submittedName>
        <fullName evidence="2">Uncharacterized protein</fullName>
    </submittedName>
</protein>
<proteinExistence type="predicted"/>
<accession>A0ABQ9XWW2</accession>
<feature type="compositionally biased region" description="Acidic residues" evidence="1">
    <location>
        <begin position="164"/>
        <end position="177"/>
    </location>
</feature>
<feature type="compositionally biased region" description="Basic and acidic residues" evidence="1">
    <location>
        <begin position="148"/>
        <end position="163"/>
    </location>
</feature>
<keyword evidence="3" id="KW-1185">Reference proteome</keyword>
<evidence type="ECO:0000313" key="2">
    <source>
        <dbReference type="EMBL" id="KAK2955954.1"/>
    </source>
</evidence>
<reference evidence="2 3" key="1">
    <citation type="journal article" date="2022" name="bioRxiv">
        <title>Genomics of Preaxostyla Flagellates Illuminates Evolutionary Transitions and the Path Towards Mitochondrial Loss.</title>
        <authorList>
            <person name="Novak L.V.F."/>
            <person name="Treitli S.C."/>
            <person name="Pyrih J."/>
            <person name="Halakuc P."/>
            <person name="Pipaliya S.V."/>
            <person name="Vacek V."/>
            <person name="Brzon O."/>
            <person name="Soukal P."/>
            <person name="Eme L."/>
            <person name="Dacks J.B."/>
            <person name="Karnkowska A."/>
            <person name="Elias M."/>
            <person name="Hampl V."/>
        </authorList>
    </citation>
    <scope>NUCLEOTIDE SEQUENCE [LARGE SCALE GENOMIC DNA]</scope>
    <source>
        <strain evidence="2">NAU3</strain>
        <tissue evidence="2">Gut</tissue>
    </source>
</reference>
<comment type="caution">
    <text evidence="2">The sequence shown here is derived from an EMBL/GenBank/DDBJ whole genome shotgun (WGS) entry which is preliminary data.</text>
</comment>
<feature type="region of interest" description="Disordered" evidence="1">
    <location>
        <begin position="148"/>
        <end position="184"/>
    </location>
</feature>
<sequence>MEFLVDNCLISQTPSEQSQIILTRQTPLLISAIDKINTHFSISDLSRYLSTPPDLTDKDDKDSSARADLAFDVLFLSLLSIVSDEAFHKPARHLLARMFEMSEGELERLLLEREVRRGDLEMEWLGEGRTKEDTLSFAEGVWMLLGRRETEEERDEDTTKTDNDETNEEETEQETETESWPVKLCPVEVAMSSPMSSLLFRSRGSS</sequence>